<gene>
    <name evidence="2" type="ORF">MSPICULIGERA_LOCUS15389</name>
</gene>
<evidence type="ECO:0000313" key="2">
    <source>
        <dbReference type="EMBL" id="CAJ0577110.1"/>
    </source>
</evidence>
<name>A0AA36G366_9BILA</name>
<dbReference type="Proteomes" id="UP001177023">
    <property type="component" value="Unassembled WGS sequence"/>
</dbReference>
<feature type="non-terminal residue" evidence="2">
    <location>
        <position position="203"/>
    </location>
</feature>
<evidence type="ECO:0000256" key="1">
    <source>
        <dbReference type="SAM" id="MobiDB-lite"/>
    </source>
</evidence>
<dbReference type="AlphaFoldDB" id="A0AA36G366"/>
<feature type="region of interest" description="Disordered" evidence="1">
    <location>
        <begin position="166"/>
        <end position="203"/>
    </location>
</feature>
<feature type="compositionally biased region" description="Basic and acidic residues" evidence="1">
    <location>
        <begin position="9"/>
        <end position="28"/>
    </location>
</feature>
<feature type="region of interest" description="Disordered" evidence="1">
    <location>
        <begin position="1"/>
        <end position="32"/>
    </location>
</feature>
<accession>A0AA36G366</accession>
<sequence length="203" mass="22733">MPPKLSGSKNDKKKDKSGGKKPEDKEPEAWDQIEIPKGAYLEGLKIRDARQRDKTYLKMAQAAAMLREQATCVGNQVTQTGGGTTLANTVVAQRADDGFGSLMESFLRDLDADEKMCRPTEEVQNFRPHKLPKIWAEYARARLVYGDRVMPNWEKTCAPDRMVKPDAAEELPKDSGGPPLHNDGPADWEMAIDDITDQTPFWN</sequence>
<dbReference type="EMBL" id="CATQJA010002648">
    <property type="protein sequence ID" value="CAJ0577110.1"/>
    <property type="molecule type" value="Genomic_DNA"/>
</dbReference>
<protein>
    <submittedName>
        <fullName evidence="2">Uncharacterized protein</fullName>
    </submittedName>
</protein>
<comment type="caution">
    <text evidence="2">The sequence shown here is derived from an EMBL/GenBank/DDBJ whole genome shotgun (WGS) entry which is preliminary data.</text>
</comment>
<organism evidence="2 3">
    <name type="scientific">Mesorhabditis spiculigera</name>
    <dbReference type="NCBI Taxonomy" id="96644"/>
    <lineage>
        <taxon>Eukaryota</taxon>
        <taxon>Metazoa</taxon>
        <taxon>Ecdysozoa</taxon>
        <taxon>Nematoda</taxon>
        <taxon>Chromadorea</taxon>
        <taxon>Rhabditida</taxon>
        <taxon>Rhabditina</taxon>
        <taxon>Rhabditomorpha</taxon>
        <taxon>Rhabditoidea</taxon>
        <taxon>Rhabditidae</taxon>
        <taxon>Mesorhabditinae</taxon>
        <taxon>Mesorhabditis</taxon>
    </lineage>
</organism>
<proteinExistence type="predicted"/>
<reference evidence="2" key="1">
    <citation type="submission" date="2023-06" db="EMBL/GenBank/DDBJ databases">
        <authorList>
            <person name="Delattre M."/>
        </authorList>
    </citation>
    <scope>NUCLEOTIDE SEQUENCE</scope>
    <source>
        <strain evidence="2">AF72</strain>
    </source>
</reference>
<keyword evidence="3" id="KW-1185">Reference proteome</keyword>
<evidence type="ECO:0000313" key="3">
    <source>
        <dbReference type="Proteomes" id="UP001177023"/>
    </source>
</evidence>